<accession>A0A811R341</accession>
<dbReference type="Proteomes" id="UP000604825">
    <property type="component" value="Unassembled WGS sequence"/>
</dbReference>
<protein>
    <submittedName>
        <fullName evidence="2">Uncharacterized protein</fullName>
    </submittedName>
</protein>
<keyword evidence="1" id="KW-1133">Transmembrane helix</keyword>
<dbReference type="AlphaFoldDB" id="A0A811R341"/>
<dbReference type="EMBL" id="CAJGYO010000012">
    <property type="protein sequence ID" value="CAD6264322.1"/>
    <property type="molecule type" value="Genomic_DNA"/>
</dbReference>
<evidence type="ECO:0000256" key="1">
    <source>
        <dbReference type="SAM" id="Phobius"/>
    </source>
</evidence>
<keyword evidence="1" id="KW-0812">Transmembrane</keyword>
<gene>
    <name evidence="2" type="ORF">NCGR_LOCUS47627</name>
</gene>
<evidence type="ECO:0000313" key="2">
    <source>
        <dbReference type="EMBL" id="CAD6264322.1"/>
    </source>
</evidence>
<comment type="caution">
    <text evidence="2">The sequence shown here is derived from an EMBL/GenBank/DDBJ whole genome shotgun (WGS) entry which is preliminary data.</text>
</comment>
<dbReference type="OrthoDB" id="10517799at2759"/>
<keyword evidence="3" id="KW-1185">Reference proteome</keyword>
<organism evidence="2 3">
    <name type="scientific">Miscanthus lutarioriparius</name>
    <dbReference type="NCBI Taxonomy" id="422564"/>
    <lineage>
        <taxon>Eukaryota</taxon>
        <taxon>Viridiplantae</taxon>
        <taxon>Streptophyta</taxon>
        <taxon>Embryophyta</taxon>
        <taxon>Tracheophyta</taxon>
        <taxon>Spermatophyta</taxon>
        <taxon>Magnoliopsida</taxon>
        <taxon>Liliopsida</taxon>
        <taxon>Poales</taxon>
        <taxon>Poaceae</taxon>
        <taxon>PACMAD clade</taxon>
        <taxon>Panicoideae</taxon>
        <taxon>Andropogonodae</taxon>
        <taxon>Andropogoneae</taxon>
        <taxon>Saccharinae</taxon>
        <taxon>Miscanthus</taxon>
    </lineage>
</organism>
<name>A0A811R341_9POAL</name>
<proteinExistence type="predicted"/>
<reference evidence="2" key="1">
    <citation type="submission" date="2020-10" db="EMBL/GenBank/DDBJ databases">
        <authorList>
            <person name="Han B."/>
            <person name="Lu T."/>
            <person name="Zhao Q."/>
            <person name="Huang X."/>
            <person name="Zhao Y."/>
        </authorList>
    </citation>
    <scope>NUCLEOTIDE SEQUENCE</scope>
</reference>
<keyword evidence="1" id="KW-0472">Membrane</keyword>
<feature type="transmembrane region" description="Helical" evidence="1">
    <location>
        <begin position="22"/>
        <end position="44"/>
    </location>
</feature>
<sequence length="280" mass="30691">MAAVLCGERMPRGLCCLTVTRWIVATVVAALAVTVLLLVLTVGLRKESMIVSVHHGHFQVAKDLWSIDDSFNLEHYPNRQKMPPVSAPAPMFDRKYTLAGYKAANQVDIWVSMDFKTPGCNGVPNRRRGKVVVTAVTIFDMPNAPSFLGMVQIATLIESNPREVCPFYRGVVDRWITITNNNTLDYIAKTYGGRSEFTAMLQVDTTTTTDDITAKPKHDTHYCWPVTIGHSSRSTTAEPLTCKHSRGINYTAGAAVLGPPPPPPPSSPPPPQICELCGQN</sequence>
<evidence type="ECO:0000313" key="3">
    <source>
        <dbReference type="Proteomes" id="UP000604825"/>
    </source>
</evidence>